<feature type="non-terminal residue" evidence="1">
    <location>
        <position position="247"/>
    </location>
</feature>
<name>A0A3M7SLP7_BRAPC</name>
<dbReference type="EMBL" id="REGN01001153">
    <property type="protein sequence ID" value="RNA36646.1"/>
    <property type="molecule type" value="Genomic_DNA"/>
</dbReference>
<evidence type="ECO:0000313" key="2">
    <source>
        <dbReference type="Proteomes" id="UP000276133"/>
    </source>
</evidence>
<dbReference type="Proteomes" id="UP000276133">
    <property type="component" value="Unassembled WGS sequence"/>
</dbReference>
<accession>A0A3M7SLP7</accession>
<organism evidence="1 2">
    <name type="scientific">Brachionus plicatilis</name>
    <name type="common">Marine rotifer</name>
    <name type="synonym">Brachionus muelleri</name>
    <dbReference type="NCBI Taxonomy" id="10195"/>
    <lineage>
        <taxon>Eukaryota</taxon>
        <taxon>Metazoa</taxon>
        <taxon>Spiralia</taxon>
        <taxon>Gnathifera</taxon>
        <taxon>Rotifera</taxon>
        <taxon>Eurotatoria</taxon>
        <taxon>Monogononta</taxon>
        <taxon>Pseudotrocha</taxon>
        <taxon>Ploima</taxon>
        <taxon>Brachionidae</taxon>
        <taxon>Brachionus</taxon>
    </lineage>
</organism>
<sequence>MTQSWLYEVESLEFSHDQKVIALEYDNARNDIKMLAIFKQIPERKKGKKAKRLIELDLKEIRLDMSFTSELKLLERQLLSFNLQFEKKHKQRRIYYKTRTISDKNLLNRINRNVTDSIEKFKREQLEQFICMWRKIKQLNNKNYKLDKNKRNNITLDGVVSPSDGQIADAFAKQLQTTFSLDINEFNHNKDVLRFNISQLKQSKKEEIKLVTLEEFNNCLKSLKKDSAQGPDYISYNHLKYLPDSAK</sequence>
<dbReference type="AlphaFoldDB" id="A0A3M7SLP7"/>
<protein>
    <submittedName>
        <fullName evidence="1">Uncharacterized protein</fullName>
    </submittedName>
</protein>
<reference evidence="1 2" key="1">
    <citation type="journal article" date="2018" name="Sci. Rep.">
        <title>Genomic signatures of local adaptation to the degree of environmental predictability in rotifers.</title>
        <authorList>
            <person name="Franch-Gras L."/>
            <person name="Hahn C."/>
            <person name="Garcia-Roger E.M."/>
            <person name="Carmona M.J."/>
            <person name="Serra M."/>
            <person name="Gomez A."/>
        </authorList>
    </citation>
    <scope>NUCLEOTIDE SEQUENCE [LARGE SCALE GENOMIC DNA]</scope>
    <source>
        <strain evidence="1">HYR1</strain>
    </source>
</reference>
<keyword evidence="2" id="KW-1185">Reference proteome</keyword>
<comment type="caution">
    <text evidence="1">The sequence shown here is derived from an EMBL/GenBank/DDBJ whole genome shotgun (WGS) entry which is preliminary data.</text>
</comment>
<evidence type="ECO:0000313" key="1">
    <source>
        <dbReference type="EMBL" id="RNA36646.1"/>
    </source>
</evidence>
<proteinExistence type="predicted"/>
<gene>
    <name evidence="1" type="ORF">BpHYR1_020715</name>
</gene>